<dbReference type="InterPro" id="IPR052541">
    <property type="entry name" value="SQRD"/>
</dbReference>
<dbReference type="Gene3D" id="3.50.50.100">
    <property type="match status" value="1"/>
</dbReference>
<name>A0A2U3D7H6_SULT2</name>
<dbReference type="GO" id="GO:0016491">
    <property type="term" value="F:oxidoreductase activity"/>
    <property type="evidence" value="ECO:0007669"/>
    <property type="project" value="InterPro"/>
</dbReference>
<evidence type="ECO:0000313" key="2">
    <source>
        <dbReference type="EMBL" id="PWI57203.1"/>
    </source>
</evidence>
<dbReference type="AlphaFoldDB" id="A0A2U3D7H6"/>
<dbReference type="OrthoDB" id="9805710at2"/>
<dbReference type="InterPro" id="IPR023753">
    <property type="entry name" value="FAD/NAD-binding_dom"/>
</dbReference>
<dbReference type="PANTHER" id="PTHR43755">
    <property type="match status" value="1"/>
</dbReference>
<proteinExistence type="predicted"/>
<keyword evidence="3" id="KW-1185">Reference proteome</keyword>
<dbReference type="SUPFAM" id="SSF51905">
    <property type="entry name" value="FAD/NAD(P)-binding domain"/>
    <property type="match status" value="1"/>
</dbReference>
<sequence>MKKVTVLGGGIAGVEAAIYLRKKNFEVTLISNRDYDYIYPISIWIPTGEKTLDDVSIPLAKLARRHGFQVIVDEVINVRARENKVLLKNQGEYTDYDYLVIAIGASKLKPEGVEHTLSVCGDPKEAVMLNDRLEDLAERGYGKIAVGFGGNPKDPSAVRGGPAFEVMFNFHHFLTKRQLRDQFDLTFFAPMENPGARMGDQVVVGMNKMFKNLGIDTKFGKKITRFVPDGVIFEDGSKLESDLTMFISAGTGHYALKDSDLPLSEAGFIKIDDYCQVEGFDNVYAIGDAAALGTTDWEAKQGHVAEVMARNTAHNLATREAGGSDFLGYKEHLSILCVMDSGNGAVYVERDYKRAKMKFMPIYGHWVKRGWGMYYKLSKMNRIPRLPGM</sequence>
<comment type="caution">
    <text evidence="2">The sequence shown here is derived from an EMBL/GenBank/DDBJ whole genome shotgun (WGS) entry which is preliminary data.</text>
</comment>
<protein>
    <submittedName>
        <fullName evidence="2">Sulfide:quinone reductase</fullName>
    </submittedName>
</protein>
<accession>A0A2U3D7H6</accession>
<dbReference type="RefSeq" id="WP_109431065.1">
    <property type="nucleotide sequence ID" value="NZ_MPDK01000017.1"/>
</dbReference>
<dbReference type="EMBL" id="MPDK01000017">
    <property type="protein sequence ID" value="PWI57203.1"/>
    <property type="molecule type" value="Genomic_DNA"/>
</dbReference>
<evidence type="ECO:0000259" key="1">
    <source>
        <dbReference type="Pfam" id="PF07992"/>
    </source>
</evidence>
<dbReference type="InterPro" id="IPR036188">
    <property type="entry name" value="FAD/NAD-bd_sf"/>
</dbReference>
<organism evidence="2 3">
    <name type="scientific">Sulfoacidibacillus thermotolerans</name>
    <name type="common">Acidibacillus sulfuroxidans</name>
    <dbReference type="NCBI Taxonomy" id="1765684"/>
    <lineage>
        <taxon>Bacteria</taxon>
        <taxon>Bacillati</taxon>
        <taxon>Bacillota</taxon>
        <taxon>Bacilli</taxon>
        <taxon>Bacillales</taxon>
        <taxon>Alicyclobacillaceae</taxon>
        <taxon>Sulfoacidibacillus</taxon>
    </lineage>
</organism>
<dbReference type="Pfam" id="PF07992">
    <property type="entry name" value="Pyr_redox_2"/>
    <property type="match status" value="1"/>
</dbReference>
<dbReference type="Proteomes" id="UP000245380">
    <property type="component" value="Unassembled WGS sequence"/>
</dbReference>
<dbReference type="PANTHER" id="PTHR43755:SF1">
    <property type="entry name" value="FAD-DEPENDENT PYRIDINE NUCLEOTIDE-DISULPHIDE OXIDOREDUCTASE"/>
    <property type="match status" value="1"/>
</dbReference>
<gene>
    <name evidence="2" type="ORF">BM613_10065</name>
</gene>
<evidence type="ECO:0000313" key="3">
    <source>
        <dbReference type="Proteomes" id="UP000245380"/>
    </source>
</evidence>
<reference evidence="2 3" key="1">
    <citation type="submission" date="2016-11" db="EMBL/GenBank/DDBJ databases">
        <title>Comparative genomics of Acidibacillus ferroxidans species.</title>
        <authorList>
            <person name="Oliveira G."/>
            <person name="Nunes G."/>
            <person name="Oliveira R."/>
            <person name="Araujo F."/>
            <person name="Salim A."/>
            <person name="Scholte L."/>
            <person name="Morais D."/>
            <person name="Nancucheo I."/>
            <person name="Johnson D.B."/>
            <person name="Grail B."/>
            <person name="Bittencourt J."/>
            <person name="Valadares R."/>
        </authorList>
    </citation>
    <scope>NUCLEOTIDE SEQUENCE [LARGE SCALE GENOMIC DNA]</scope>
    <source>
        <strain evidence="2 3">Y002</strain>
    </source>
</reference>
<feature type="domain" description="FAD/NAD(P)-binding" evidence="1">
    <location>
        <begin position="3"/>
        <end position="296"/>
    </location>
</feature>